<dbReference type="PANTHER" id="PTHR35011">
    <property type="entry name" value="2,3-DIKETO-L-GULONATE TRAP TRANSPORTER SMALL PERMEASE PROTEIN YIAM"/>
    <property type="match status" value="1"/>
</dbReference>
<evidence type="ECO:0000256" key="1">
    <source>
        <dbReference type="ARBA" id="ARBA00004429"/>
    </source>
</evidence>
<evidence type="ECO:0000256" key="9">
    <source>
        <dbReference type="RuleBase" id="RU369079"/>
    </source>
</evidence>
<keyword evidence="3" id="KW-1003">Cell membrane</keyword>
<evidence type="ECO:0000256" key="3">
    <source>
        <dbReference type="ARBA" id="ARBA00022475"/>
    </source>
</evidence>
<comment type="caution">
    <text evidence="11">The sequence shown here is derived from an EMBL/GenBank/DDBJ whole genome shotgun (WGS) entry which is preliminary data.</text>
</comment>
<evidence type="ECO:0000256" key="4">
    <source>
        <dbReference type="ARBA" id="ARBA00022519"/>
    </source>
</evidence>
<evidence type="ECO:0000313" key="12">
    <source>
        <dbReference type="Proteomes" id="UP001273505"/>
    </source>
</evidence>
<dbReference type="RefSeq" id="WP_302724852.1">
    <property type="nucleotide sequence ID" value="NZ_JAULRU010000823.1"/>
</dbReference>
<comment type="function">
    <text evidence="9">Part of the tripartite ATP-independent periplasmic (TRAP) transport system.</text>
</comment>
<keyword evidence="7 9" id="KW-0472">Membrane</keyword>
<evidence type="ECO:0000256" key="8">
    <source>
        <dbReference type="ARBA" id="ARBA00038436"/>
    </source>
</evidence>
<keyword evidence="2 9" id="KW-0813">Transport</keyword>
<comment type="similarity">
    <text evidence="8 9">Belongs to the TRAP transporter small permease family.</text>
</comment>
<comment type="subcellular location">
    <subcellularLocation>
        <location evidence="1 9">Cell inner membrane</location>
        <topology evidence="1 9">Multi-pass membrane protein</topology>
    </subcellularLocation>
</comment>
<dbReference type="PANTHER" id="PTHR35011:SF4">
    <property type="entry name" value="SLL1102 PROTEIN"/>
    <property type="match status" value="1"/>
</dbReference>
<feature type="transmembrane region" description="Helical" evidence="9">
    <location>
        <begin position="61"/>
        <end position="77"/>
    </location>
</feature>
<evidence type="ECO:0000256" key="5">
    <source>
        <dbReference type="ARBA" id="ARBA00022692"/>
    </source>
</evidence>
<gene>
    <name evidence="11" type="ORF">SCD92_09495</name>
</gene>
<keyword evidence="12" id="KW-1185">Reference proteome</keyword>
<feature type="transmembrane region" description="Helical" evidence="9">
    <location>
        <begin position="29"/>
        <end position="49"/>
    </location>
</feature>
<reference evidence="11 12" key="1">
    <citation type="submission" date="2023-11" db="EMBL/GenBank/DDBJ databases">
        <title>Gilvimarinus fulvus sp. nov., isolated from the surface of Kelp.</title>
        <authorList>
            <person name="Sun Y.Y."/>
            <person name="Gong Y."/>
            <person name="Du Z.J."/>
        </authorList>
    </citation>
    <scope>NUCLEOTIDE SEQUENCE [LARGE SCALE GENOMIC DNA]</scope>
    <source>
        <strain evidence="11 12">SDUM040013</strain>
    </source>
</reference>
<sequence length="178" mass="19397">MNSSSSSATTSSRALQFLDQITEWTGRSVSWLTLVMVVATCLVVLARRFLGVGLIGLQESVSYMHAAVFLLGAGFALKHAEQVRVDIFYRKMSARARAWVDALGCLVFLMPLCGFVAAISWSFVMGSWQVAEVSTDSGGLPFVYLLKSLIILFSLSLGLAATAELLRALCVLKERHND</sequence>
<evidence type="ECO:0000256" key="2">
    <source>
        <dbReference type="ARBA" id="ARBA00022448"/>
    </source>
</evidence>
<dbReference type="InterPro" id="IPR055348">
    <property type="entry name" value="DctQ"/>
</dbReference>
<keyword evidence="5 9" id="KW-0812">Transmembrane</keyword>
<dbReference type="EMBL" id="JAXAFO010000013">
    <property type="protein sequence ID" value="MDX6849595.1"/>
    <property type="molecule type" value="Genomic_DNA"/>
</dbReference>
<evidence type="ECO:0000313" key="11">
    <source>
        <dbReference type="EMBL" id="MDX6849595.1"/>
    </source>
</evidence>
<evidence type="ECO:0000256" key="7">
    <source>
        <dbReference type="ARBA" id="ARBA00023136"/>
    </source>
</evidence>
<accession>A0ABU4RXF5</accession>
<dbReference type="Pfam" id="PF04290">
    <property type="entry name" value="DctQ"/>
    <property type="match status" value="1"/>
</dbReference>
<evidence type="ECO:0000259" key="10">
    <source>
        <dbReference type="Pfam" id="PF04290"/>
    </source>
</evidence>
<proteinExistence type="inferred from homology"/>
<protein>
    <recommendedName>
        <fullName evidence="9">TRAP transporter small permease protein</fullName>
    </recommendedName>
</protein>
<organism evidence="11 12">
    <name type="scientific">Gilvimarinus gilvus</name>
    <dbReference type="NCBI Taxonomy" id="3058038"/>
    <lineage>
        <taxon>Bacteria</taxon>
        <taxon>Pseudomonadati</taxon>
        <taxon>Pseudomonadota</taxon>
        <taxon>Gammaproteobacteria</taxon>
        <taxon>Cellvibrionales</taxon>
        <taxon>Cellvibrionaceae</taxon>
        <taxon>Gilvimarinus</taxon>
    </lineage>
</organism>
<dbReference type="Proteomes" id="UP001273505">
    <property type="component" value="Unassembled WGS sequence"/>
</dbReference>
<feature type="transmembrane region" description="Helical" evidence="9">
    <location>
        <begin position="144"/>
        <end position="166"/>
    </location>
</feature>
<keyword evidence="4 9" id="KW-0997">Cell inner membrane</keyword>
<keyword evidence="6 9" id="KW-1133">Transmembrane helix</keyword>
<feature type="domain" description="Tripartite ATP-independent periplasmic transporters DctQ component" evidence="10">
    <location>
        <begin position="36"/>
        <end position="170"/>
    </location>
</feature>
<comment type="subunit">
    <text evidence="9">The complex comprises the extracytoplasmic solute receptor protein and the two transmembrane proteins.</text>
</comment>
<evidence type="ECO:0000256" key="6">
    <source>
        <dbReference type="ARBA" id="ARBA00022989"/>
    </source>
</evidence>
<name>A0ABU4RXF5_9GAMM</name>
<dbReference type="InterPro" id="IPR007387">
    <property type="entry name" value="TRAP_DctQ"/>
</dbReference>
<feature type="transmembrane region" description="Helical" evidence="9">
    <location>
        <begin position="98"/>
        <end position="124"/>
    </location>
</feature>